<feature type="region of interest" description="Disordered" evidence="1">
    <location>
        <begin position="91"/>
        <end position="122"/>
    </location>
</feature>
<gene>
    <name evidence="2" type="ORF">TbgDal_X4930</name>
</gene>
<dbReference type="GeneID" id="23865575"/>
<dbReference type="KEGG" id="tbg:TbgDal_X4930"/>
<reference evidence="3" key="1">
    <citation type="journal article" date="2010" name="PLoS Negl. Trop. Dis.">
        <title>The genome sequence of Trypanosoma brucei gambiense, causative agent of chronic human african trypanosomiasis.</title>
        <authorList>
            <person name="Jackson A.P."/>
            <person name="Sanders M."/>
            <person name="Berry A."/>
            <person name="McQuillan J."/>
            <person name="Aslett M.A."/>
            <person name="Quail M.A."/>
            <person name="Chukualim B."/>
            <person name="Capewell P."/>
            <person name="MacLeod A."/>
            <person name="Melville S.E."/>
            <person name="Gibson W."/>
            <person name="Barry J.D."/>
            <person name="Berriman M."/>
            <person name="Hertz-Fowler C."/>
        </authorList>
    </citation>
    <scope>NUCLEOTIDE SEQUENCE [LARGE SCALE GENOMIC DNA]</scope>
    <source>
        <strain evidence="3">MHOM/CI/86/DAL972</strain>
    </source>
</reference>
<evidence type="ECO:0000313" key="3">
    <source>
        <dbReference type="Proteomes" id="UP000002316"/>
    </source>
</evidence>
<name>D0A2B4_TRYB9</name>
<evidence type="ECO:0000313" key="2">
    <source>
        <dbReference type="EMBL" id="CBH15408.1"/>
    </source>
</evidence>
<evidence type="ECO:0000256" key="1">
    <source>
        <dbReference type="SAM" id="MobiDB-lite"/>
    </source>
</evidence>
<proteinExistence type="predicted"/>
<organism evidence="2 3">
    <name type="scientific">Trypanosoma brucei gambiense (strain MHOM/CI/86/DAL972)</name>
    <dbReference type="NCBI Taxonomy" id="679716"/>
    <lineage>
        <taxon>Eukaryota</taxon>
        <taxon>Discoba</taxon>
        <taxon>Euglenozoa</taxon>
        <taxon>Kinetoplastea</taxon>
        <taxon>Metakinetoplastina</taxon>
        <taxon>Trypanosomatida</taxon>
        <taxon>Trypanosomatidae</taxon>
        <taxon>Trypanosoma</taxon>
    </lineage>
</organism>
<protein>
    <submittedName>
        <fullName evidence="2">Uncharacterized protein</fullName>
    </submittedName>
</protein>
<dbReference type="EMBL" id="FN554973">
    <property type="protein sequence ID" value="CBH15408.1"/>
    <property type="molecule type" value="Genomic_DNA"/>
</dbReference>
<dbReference type="RefSeq" id="XP_011777672.1">
    <property type="nucleotide sequence ID" value="XM_011779370.1"/>
</dbReference>
<accession>D0A2B4</accession>
<sequence>MCVCAHRTRQLILVCYFPPFPFFSSSREMTKYLKNFLNISLKISRRSGIATFFFFFFCYARLYPPLSVSNLKVVPFFFFKKKNLHGKLHEIVSGKNNNNDDDQKRKTKGNNRYTRTEKKRKN</sequence>
<dbReference type="Proteomes" id="UP000002316">
    <property type="component" value="Chromosome 10"/>
</dbReference>
<dbReference type="AlphaFoldDB" id="D0A2B4"/>